<dbReference type="RefSeq" id="WP_150210537.1">
    <property type="nucleotide sequence ID" value="NZ_CP029190.1"/>
</dbReference>
<accession>A0A5P2D8B1</accession>
<feature type="region of interest" description="Disordered" evidence="1">
    <location>
        <begin position="1"/>
        <end position="30"/>
    </location>
</feature>
<evidence type="ECO:0000313" key="4">
    <source>
        <dbReference type="Proteomes" id="UP000325211"/>
    </source>
</evidence>
<dbReference type="EMBL" id="CP029190">
    <property type="protein sequence ID" value="QES50790.1"/>
    <property type="molecule type" value="Genomic_DNA"/>
</dbReference>
<feature type="transmembrane region" description="Helical" evidence="2">
    <location>
        <begin position="36"/>
        <end position="55"/>
    </location>
</feature>
<evidence type="ECO:0000256" key="2">
    <source>
        <dbReference type="SAM" id="Phobius"/>
    </source>
</evidence>
<keyword evidence="2" id="KW-0812">Transmembrane</keyword>
<keyword evidence="2" id="KW-1133">Transmembrane helix</keyword>
<gene>
    <name evidence="3" type="ORF">DEJ50_26075</name>
</gene>
<reference evidence="3 4" key="1">
    <citation type="submission" date="2018-05" db="EMBL/GenBank/DDBJ databases">
        <title>Streptomyces venezuelae.</title>
        <authorList>
            <person name="Kim W."/>
            <person name="Lee N."/>
            <person name="Cho B.-K."/>
        </authorList>
    </citation>
    <scope>NUCLEOTIDE SEQUENCE [LARGE SCALE GENOMIC DNA]</scope>
    <source>
        <strain evidence="3 4">ATCC 21782</strain>
    </source>
</reference>
<organism evidence="3 4">
    <name type="scientific">Streptomyces venezuelae</name>
    <dbReference type="NCBI Taxonomy" id="54571"/>
    <lineage>
        <taxon>Bacteria</taxon>
        <taxon>Bacillati</taxon>
        <taxon>Actinomycetota</taxon>
        <taxon>Actinomycetes</taxon>
        <taxon>Kitasatosporales</taxon>
        <taxon>Streptomycetaceae</taxon>
        <taxon>Streptomyces</taxon>
    </lineage>
</organism>
<evidence type="ECO:0000256" key="1">
    <source>
        <dbReference type="SAM" id="MobiDB-lite"/>
    </source>
</evidence>
<name>A0A5P2D8B1_STRVZ</name>
<evidence type="ECO:0000313" key="3">
    <source>
        <dbReference type="EMBL" id="QES50790.1"/>
    </source>
</evidence>
<proteinExistence type="predicted"/>
<sequence length="82" mass="8454">MSVHTPSAAGPARPAEGTPRTAVRPTARRHGADTRLTWWALALPTAAFAFLFLLLGSPAGAQPGPDGSTIGHLIALLLRAFG</sequence>
<dbReference type="AlphaFoldDB" id="A0A5P2D8B1"/>
<protein>
    <submittedName>
        <fullName evidence="3">Uncharacterized protein</fullName>
    </submittedName>
</protein>
<dbReference type="Proteomes" id="UP000325211">
    <property type="component" value="Chromosome"/>
</dbReference>
<keyword evidence="2" id="KW-0472">Membrane</keyword>